<dbReference type="EMBL" id="CP012109">
    <property type="protein sequence ID" value="AKQ67745.1"/>
    <property type="molecule type" value="Genomic_DNA"/>
</dbReference>
<accession>A0A0H4X271</accession>
<gene>
    <name evidence="1" type="ORF">A176_004657</name>
</gene>
<organism evidence="1 2">
    <name type="scientific">Pseudomyxococcus hansupus</name>
    <dbReference type="NCBI Taxonomy" id="1297742"/>
    <lineage>
        <taxon>Bacteria</taxon>
        <taxon>Pseudomonadati</taxon>
        <taxon>Myxococcota</taxon>
        <taxon>Myxococcia</taxon>
        <taxon>Myxococcales</taxon>
        <taxon>Cystobacterineae</taxon>
        <taxon>Myxococcaceae</taxon>
        <taxon>Pseudomyxococcus</taxon>
    </lineage>
</organism>
<name>A0A0H4X271_9BACT</name>
<evidence type="ECO:0000313" key="2">
    <source>
        <dbReference type="Proteomes" id="UP000009026"/>
    </source>
</evidence>
<protein>
    <submittedName>
        <fullName evidence="1">Uncharacterized protein</fullName>
    </submittedName>
</protein>
<dbReference type="STRING" id="1297742.A176_004657"/>
<proteinExistence type="predicted"/>
<dbReference type="KEGG" id="mym:A176_004657"/>
<sequence length="43" mass="4881">MPPSKWVRRPDRTLRVVSRCGASVLQQPAYQRGQLESANVKTL</sequence>
<dbReference type="Proteomes" id="UP000009026">
    <property type="component" value="Chromosome"/>
</dbReference>
<keyword evidence="2" id="KW-1185">Reference proteome</keyword>
<reference evidence="1 2" key="1">
    <citation type="journal article" date="2016" name="PLoS ONE">
        <title>Complete Genome Sequence and Comparative Genomics of a Novel Myxobacterium Myxococcus hansupus.</title>
        <authorList>
            <person name="Sharma G."/>
            <person name="Narwani T."/>
            <person name="Subramanian S."/>
        </authorList>
    </citation>
    <scope>NUCLEOTIDE SEQUENCE [LARGE SCALE GENOMIC DNA]</scope>
    <source>
        <strain evidence="2">mixupus</strain>
    </source>
</reference>
<dbReference type="AlphaFoldDB" id="A0A0H4X271"/>
<evidence type="ECO:0000313" key="1">
    <source>
        <dbReference type="EMBL" id="AKQ67745.1"/>
    </source>
</evidence>
<dbReference type="PATRIC" id="fig|1297742.4.peg.4702"/>